<gene>
    <name evidence="3" type="ORF">GCM10022388_09280</name>
</gene>
<name>A0ABP7UL65_9FLAO</name>
<protein>
    <recommendedName>
        <fullName evidence="2">PDZ domain-containing protein</fullName>
    </recommendedName>
</protein>
<evidence type="ECO:0000313" key="4">
    <source>
        <dbReference type="Proteomes" id="UP001500426"/>
    </source>
</evidence>
<feature type="signal peptide" evidence="1">
    <location>
        <begin position="1"/>
        <end position="19"/>
    </location>
</feature>
<dbReference type="Gene3D" id="2.40.70.10">
    <property type="entry name" value="Acid Proteases"/>
    <property type="match status" value="1"/>
</dbReference>
<reference evidence="4" key="1">
    <citation type="journal article" date="2019" name="Int. J. Syst. Evol. Microbiol.">
        <title>The Global Catalogue of Microorganisms (GCM) 10K type strain sequencing project: providing services to taxonomists for standard genome sequencing and annotation.</title>
        <authorList>
            <consortium name="The Broad Institute Genomics Platform"/>
            <consortium name="The Broad Institute Genome Sequencing Center for Infectious Disease"/>
            <person name="Wu L."/>
            <person name="Ma J."/>
        </authorList>
    </citation>
    <scope>NUCLEOTIDE SEQUENCE [LARGE SCALE GENOMIC DNA]</scope>
    <source>
        <strain evidence="4">JCM 17068</strain>
    </source>
</reference>
<sequence length="442" mass="50527">MKYKIIAFLIFLFTSNCWSQNGFEFETNKKKISIPFQFINNLIIIPIQVNGVSLNFMVDTGVEETILFSVDESDDVSFSKIEKVRIKGFGNNEAFDAYKSDNNKLEIKNFTDTSHCLYLVLDQNINISSQVGVPVNGIIGNKLFKNKCVKVDYISKRIIIYNNEKQLISAIKNYSSFPIELIHGKPYLNVNAFFNTEKQPLKAKLLIDTGNTDAFWFFKQKDEGIEMPKKQIDDFLGRGFSGDVFGKRGRVPSITIGNYSFKYPIVAFPDTIATSDIDKIEGRLGSVGSEVMRRFSAIYDYNNNVVYLKKNSNFSEPFSFNMSGVEIQHQGLQWITESYENNPVVSNNLFDAYGNKVVNNLKYKFELKPVYVIANVRKDSPAAIAGLQKEDLILKINNQNGYNFTLEKINELLKSEEGKSIEFEIDRKGKIMKFKFQLKNIL</sequence>
<dbReference type="InterPro" id="IPR001478">
    <property type="entry name" value="PDZ"/>
</dbReference>
<accession>A0ABP7UL65</accession>
<keyword evidence="1" id="KW-0732">Signal</keyword>
<evidence type="ECO:0000259" key="2">
    <source>
        <dbReference type="PROSITE" id="PS50106"/>
    </source>
</evidence>
<dbReference type="InterPro" id="IPR021109">
    <property type="entry name" value="Peptidase_aspartic_dom_sf"/>
</dbReference>
<proteinExistence type="predicted"/>
<dbReference type="EMBL" id="BAABCS010000006">
    <property type="protein sequence ID" value="GAA4045971.1"/>
    <property type="molecule type" value="Genomic_DNA"/>
</dbReference>
<dbReference type="InterPro" id="IPR036034">
    <property type="entry name" value="PDZ_sf"/>
</dbReference>
<dbReference type="SUPFAM" id="SSF50156">
    <property type="entry name" value="PDZ domain-like"/>
    <property type="match status" value="1"/>
</dbReference>
<dbReference type="Gene3D" id="2.30.42.10">
    <property type="match status" value="1"/>
</dbReference>
<keyword evidence="4" id="KW-1185">Reference proteome</keyword>
<dbReference type="InterPro" id="IPR041489">
    <property type="entry name" value="PDZ_6"/>
</dbReference>
<feature type="domain" description="PDZ" evidence="2">
    <location>
        <begin position="372"/>
        <end position="415"/>
    </location>
</feature>
<evidence type="ECO:0000313" key="3">
    <source>
        <dbReference type="EMBL" id="GAA4045971.1"/>
    </source>
</evidence>
<dbReference type="Proteomes" id="UP001500426">
    <property type="component" value="Unassembled WGS sequence"/>
</dbReference>
<evidence type="ECO:0000256" key="1">
    <source>
        <dbReference type="SAM" id="SignalP"/>
    </source>
</evidence>
<dbReference type="RefSeq" id="WP_345091322.1">
    <property type="nucleotide sequence ID" value="NZ_BAABCS010000006.1"/>
</dbReference>
<comment type="caution">
    <text evidence="3">The sequence shown here is derived from an EMBL/GenBank/DDBJ whole genome shotgun (WGS) entry which is preliminary data.</text>
</comment>
<dbReference type="Pfam" id="PF17820">
    <property type="entry name" value="PDZ_6"/>
    <property type="match status" value="1"/>
</dbReference>
<feature type="chain" id="PRO_5046065706" description="PDZ domain-containing protein" evidence="1">
    <location>
        <begin position="20"/>
        <end position="442"/>
    </location>
</feature>
<dbReference type="SMART" id="SM00228">
    <property type="entry name" value="PDZ"/>
    <property type="match status" value="1"/>
</dbReference>
<dbReference type="PROSITE" id="PS50106">
    <property type="entry name" value="PDZ"/>
    <property type="match status" value="1"/>
</dbReference>
<organism evidence="3 4">
    <name type="scientific">Flavobacterium chungnamense</name>
    <dbReference type="NCBI Taxonomy" id="706182"/>
    <lineage>
        <taxon>Bacteria</taxon>
        <taxon>Pseudomonadati</taxon>
        <taxon>Bacteroidota</taxon>
        <taxon>Flavobacteriia</taxon>
        <taxon>Flavobacteriales</taxon>
        <taxon>Flavobacteriaceae</taxon>
        <taxon>Flavobacterium</taxon>
    </lineage>
</organism>